<dbReference type="RefSeq" id="WP_117954461.1">
    <property type="nucleotide sequence ID" value="NZ_QRAN01000010.1"/>
</dbReference>
<organism evidence="2 3">
    <name type="scientific">Seongchinamella sediminis</name>
    <dbReference type="NCBI Taxonomy" id="2283635"/>
    <lineage>
        <taxon>Bacteria</taxon>
        <taxon>Pseudomonadati</taxon>
        <taxon>Pseudomonadota</taxon>
        <taxon>Gammaproteobacteria</taxon>
        <taxon>Cellvibrionales</taxon>
        <taxon>Halieaceae</taxon>
        <taxon>Seongchinamella</taxon>
    </lineage>
</organism>
<gene>
    <name evidence="2" type="ORF">DWB85_10955</name>
</gene>
<feature type="region of interest" description="Disordered" evidence="1">
    <location>
        <begin position="25"/>
        <end position="47"/>
    </location>
</feature>
<name>A0A3L7DW40_9GAMM</name>
<keyword evidence="3" id="KW-1185">Reference proteome</keyword>
<dbReference type="AlphaFoldDB" id="A0A3L7DW40"/>
<sequence>MGVSRLITAGTLVAALVACTDHSADAPASGSEQCQGRGQNLLQDPDFATIGGSRRERQWFHSQHGGEPSFEHSASNGELLIEKTGSEPWFILTQIIQRADIPGRRVVFSAEIKLDLHPPAIPHAFKQGGGLTVTAMANGKPVLRSLMEHEPHMGTTDWQPVQVVLELPKQVQSVRLGFIHQADGSMRVRNPALKRIARDDCDG</sequence>
<dbReference type="PROSITE" id="PS51257">
    <property type="entry name" value="PROKAR_LIPOPROTEIN"/>
    <property type="match status" value="1"/>
</dbReference>
<dbReference type="Proteomes" id="UP000265509">
    <property type="component" value="Unassembled WGS sequence"/>
</dbReference>
<proteinExistence type="predicted"/>
<dbReference type="OrthoDB" id="5731529at2"/>
<evidence type="ECO:0000313" key="3">
    <source>
        <dbReference type="Proteomes" id="UP000265509"/>
    </source>
</evidence>
<reference evidence="2 3" key="1">
    <citation type="submission" date="2018-07" db="EMBL/GenBank/DDBJ databases">
        <title>Halioglobus sp. genome submission.</title>
        <authorList>
            <person name="Ye M.-Q."/>
            <person name="Du Z.-J."/>
        </authorList>
    </citation>
    <scope>NUCLEOTIDE SEQUENCE [LARGE SCALE GENOMIC DNA]</scope>
    <source>
        <strain evidence="2 3">U0301</strain>
    </source>
</reference>
<protein>
    <submittedName>
        <fullName evidence="2">Uncharacterized protein</fullName>
    </submittedName>
</protein>
<feature type="compositionally biased region" description="Polar residues" evidence="1">
    <location>
        <begin position="30"/>
        <end position="42"/>
    </location>
</feature>
<dbReference type="Gene3D" id="2.60.120.260">
    <property type="entry name" value="Galactose-binding domain-like"/>
    <property type="match status" value="1"/>
</dbReference>
<comment type="caution">
    <text evidence="2">The sequence shown here is derived from an EMBL/GenBank/DDBJ whole genome shotgun (WGS) entry which is preliminary data.</text>
</comment>
<evidence type="ECO:0000256" key="1">
    <source>
        <dbReference type="SAM" id="MobiDB-lite"/>
    </source>
</evidence>
<dbReference type="EMBL" id="QRAN01000010">
    <property type="protein sequence ID" value="RLQ21798.1"/>
    <property type="molecule type" value="Genomic_DNA"/>
</dbReference>
<evidence type="ECO:0000313" key="2">
    <source>
        <dbReference type="EMBL" id="RLQ21798.1"/>
    </source>
</evidence>
<accession>A0A3L7DW40</accession>